<dbReference type="InterPro" id="IPR003591">
    <property type="entry name" value="Leu-rich_rpt_typical-subtyp"/>
</dbReference>
<sequence>MKNHYFKVITIVIGLIYPGTMGNPSRKTRIFFDSEYQWKENLLANCSSVKHDTPVDGSQSAATVDVSFHFLSILSQSHVRKEEWKIKHLNLSNDLLWKMTSCPLTHLHTLEVLDLSNNAICSISLHLLKTHSSQQKYHRWSFQNGLPFLKVLLLQRNKLSDTPKGLWKLKSLQNLDLSFNEILQIGLSDFHNCLQLENIYLKSNKIFKIHPEAFKDLKKLQVVDLSNNALTTILPMMIIALEFPHLEVDLGDNKWQCDDSMGVFYTSISESWREKWDIICNKSEGNKEAYSETPKSRISRETHLLQTNLKHMKSLIRSKAERAGEGLYLHFSPVGMEVHAGSHLREIQAQRPRQGRNTQDEQATDRKDNDSPDLTLAVCLSVFITFIVAFFLGAFTRPCIDRLWQQRCGNKNPGSNNTYSNEGFYDEFEAAGSIQHPRTDLRQAFHHQILYENQNSSWVTKPNLHASIIPDETLGNSRKEPSSWQSSEQCGDKIRAGSRNDNGLSNGHAAHSTLHRHPKADDHELISAAQDHTYSNDILRELIYDSVAQEYSLPEHSVGVSSVAGTFQTVSDSTYNDLNELDPSHLREVAAVLSKMPTHSNAQGAIESKERGHPEHSPLETTSSQVEFSKEMQVRNFISSQGAQQPRLQEGGEELPASCSTVLHGDPGAADPSTLPPSWHSDFHVTPATEEPVQKDATSDFQYNLEMDYDSDEGSLFTLSSEESEGRRSVTEEEAHGEDNGGTSQPLQVEDLGEHKDTVKSVESLDDNITLQRILGTYETLEDHFGKPLISGPDSGLYETRLENASNTSDAEGPLVWPRFLGNRPLSDEASGVTVYDYDKSLQPGAVEWHNSLRDLLFSNMDILPPTPPHSAEDPSDPEETATERT</sequence>
<dbReference type="KEGG" id="ccan:109687454"/>
<keyword evidence="4" id="KW-0472">Membrane</keyword>
<dbReference type="RefSeq" id="XP_020020943.1">
    <property type="nucleotide sequence ID" value="XM_020165354.1"/>
</dbReference>
<evidence type="ECO:0000256" key="1">
    <source>
        <dbReference type="ARBA" id="ARBA00022614"/>
    </source>
</evidence>
<feature type="region of interest" description="Disordered" evidence="3">
    <location>
        <begin position="346"/>
        <end position="369"/>
    </location>
</feature>
<feature type="chain" id="PRO_5044665075" evidence="5">
    <location>
        <begin position="23"/>
        <end position="886"/>
    </location>
</feature>
<evidence type="ECO:0000256" key="3">
    <source>
        <dbReference type="SAM" id="MobiDB-lite"/>
    </source>
</evidence>
<dbReference type="Pfam" id="PF00560">
    <property type="entry name" value="LRR_1"/>
    <property type="match status" value="1"/>
</dbReference>
<dbReference type="PANTHER" id="PTHR24366">
    <property type="entry name" value="IG(IMMUNOGLOBULIN) AND LRR(LEUCINE RICH REPEAT) DOMAINS"/>
    <property type="match status" value="1"/>
</dbReference>
<keyword evidence="7" id="KW-1185">Reference proteome</keyword>
<feature type="compositionally biased region" description="Basic and acidic residues" evidence="3">
    <location>
        <begin position="724"/>
        <end position="739"/>
    </location>
</feature>
<dbReference type="CTD" id="339977"/>
<keyword evidence="5" id="KW-0732">Signal</keyword>
<keyword evidence="2" id="KW-0677">Repeat</keyword>
<dbReference type="SMART" id="SM00369">
    <property type="entry name" value="LRR_TYP"/>
    <property type="match status" value="5"/>
</dbReference>
<evidence type="ECO:0000256" key="5">
    <source>
        <dbReference type="SAM" id="SignalP"/>
    </source>
</evidence>
<feature type="region of interest" description="Disordered" evidence="3">
    <location>
        <begin position="718"/>
        <end position="750"/>
    </location>
</feature>
<proteinExistence type="predicted"/>
<dbReference type="Proteomes" id="UP001732720">
    <property type="component" value="Chromosome 9"/>
</dbReference>
<protein>
    <submittedName>
        <fullName evidence="8">Leucine-rich repeat-containing protein 66</fullName>
    </submittedName>
</protein>
<feature type="compositionally biased region" description="Basic and acidic residues" evidence="3">
    <location>
        <begin position="607"/>
        <end position="618"/>
    </location>
</feature>
<name>A0A8B7UN05_CASCN</name>
<dbReference type="InterPro" id="IPR032675">
    <property type="entry name" value="LRR_dom_sf"/>
</dbReference>
<feature type="region of interest" description="Disordered" evidence="3">
    <location>
        <begin position="639"/>
        <end position="695"/>
    </location>
</feature>
<dbReference type="Ensembl" id="ENSCCNT00000014835.1">
    <property type="protein sequence ID" value="ENSCCNP00000011327.1"/>
    <property type="gene ID" value="ENSCCNG00000011753.1"/>
</dbReference>
<feature type="region of interest" description="Disordered" evidence="3">
    <location>
        <begin position="497"/>
        <end position="519"/>
    </location>
</feature>
<dbReference type="RefSeq" id="XP_073898372.1">
    <property type="nucleotide sequence ID" value="XM_074042271.1"/>
</dbReference>
<keyword evidence="4" id="KW-1133">Transmembrane helix</keyword>
<dbReference type="OrthoDB" id="660555at2759"/>
<dbReference type="SUPFAM" id="SSF52058">
    <property type="entry name" value="L domain-like"/>
    <property type="match status" value="1"/>
</dbReference>
<dbReference type="PANTHER" id="PTHR24366:SF156">
    <property type="entry name" value="LEUCINE-RICH REPEAT-CONTAINING PROTEIN 66"/>
    <property type="match status" value="1"/>
</dbReference>
<dbReference type="InterPro" id="IPR001611">
    <property type="entry name" value="Leu-rich_rpt"/>
</dbReference>
<dbReference type="GeneID" id="109687454"/>
<evidence type="ECO:0000313" key="8">
    <source>
        <dbReference type="RefSeq" id="XP_020020943.1"/>
    </source>
</evidence>
<feature type="region of interest" description="Disordered" evidence="3">
    <location>
        <begin position="598"/>
        <end position="625"/>
    </location>
</feature>
<dbReference type="Pfam" id="PF13855">
    <property type="entry name" value="LRR_8"/>
    <property type="match status" value="1"/>
</dbReference>
<dbReference type="AlphaFoldDB" id="A0A8B7UN05"/>
<feature type="compositionally biased region" description="Acidic residues" evidence="3">
    <location>
        <begin position="874"/>
        <end position="886"/>
    </location>
</feature>
<reference evidence="6" key="1">
    <citation type="submission" date="2023-09" db="UniProtKB">
        <authorList>
            <consortium name="Ensembl"/>
        </authorList>
    </citation>
    <scope>IDENTIFICATION</scope>
</reference>
<feature type="transmembrane region" description="Helical" evidence="4">
    <location>
        <begin position="374"/>
        <end position="395"/>
    </location>
</feature>
<evidence type="ECO:0000313" key="6">
    <source>
        <dbReference type="Ensembl" id="ENSCCNP00000011327.1"/>
    </source>
</evidence>
<reference evidence="8" key="2">
    <citation type="submission" date="2025-04" db="UniProtKB">
        <authorList>
            <consortium name="RefSeq"/>
        </authorList>
    </citation>
    <scope>IDENTIFICATION</scope>
    <source>
        <tissue evidence="8">Leukocyte</tissue>
    </source>
</reference>
<feature type="signal peptide" evidence="5">
    <location>
        <begin position="1"/>
        <end position="22"/>
    </location>
</feature>
<organism evidence="8">
    <name type="scientific">Castor canadensis</name>
    <name type="common">American beaver</name>
    <dbReference type="NCBI Taxonomy" id="51338"/>
    <lineage>
        <taxon>Eukaryota</taxon>
        <taxon>Metazoa</taxon>
        <taxon>Chordata</taxon>
        <taxon>Craniata</taxon>
        <taxon>Vertebrata</taxon>
        <taxon>Euteleostomi</taxon>
        <taxon>Mammalia</taxon>
        <taxon>Eutheria</taxon>
        <taxon>Euarchontoglires</taxon>
        <taxon>Glires</taxon>
        <taxon>Rodentia</taxon>
        <taxon>Castorimorpha</taxon>
        <taxon>Castoridae</taxon>
        <taxon>Castor</taxon>
    </lineage>
</organism>
<feature type="region of interest" description="Disordered" evidence="3">
    <location>
        <begin position="860"/>
        <end position="886"/>
    </location>
</feature>
<keyword evidence="4" id="KW-0812">Transmembrane</keyword>
<gene>
    <name evidence="6 8" type="primary">Lrrc66</name>
</gene>
<keyword evidence="1" id="KW-0433">Leucine-rich repeat</keyword>
<dbReference type="PROSITE" id="PS51450">
    <property type="entry name" value="LRR"/>
    <property type="match status" value="2"/>
</dbReference>
<evidence type="ECO:0000313" key="7">
    <source>
        <dbReference type="Proteomes" id="UP001732720"/>
    </source>
</evidence>
<evidence type="ECO:0000256" key="4">
    <source>
        <dbReference type="SAM" id="Phobius"/>
    </source>
</evidence>
<evidence type="ECO:0000256" key="2">
    <source>
        <dbReference type="ARBA" id="ARBA00022737"/>
    </source>
</evidence>
<dbReference type="Gene3D" id="3.80.10.10">
    <property type="entry name" value="Ribonuclease Inhibitor"/>
    <property type="match status" value="1"/>
</dbReference>
<accession>A0A8B7UN05</accession>